<dbReference type="Proteomes" id="UP000077266">
    <property type="component" value="Unassembled WGS sequence"/>
</dbReference>
<evidence type="ECO:0000313" key="1">
    <source>
        <dbReference type="EMBL" id="KZV92258.1"/>
    </source>
</evidence>
<evidence type="ECO:0000313" key="2">
    <source>
        <dbReference type="Proteomes" id="UP000077266"/>
    </source>
</evidence>
<organism evidence="1 2">
    <name type="scientific">Exidia glandulosa HHB12029</name>
    <dbReference type="NCBI Taxonomy" id="1314781"/>
    <lineage>
        <taxon>Eukaryota</taxon>
        <taxon>Fungi</taxon>
        <taxon>Dikarya</taxon>
        <taxon>Basidiomycota</taxon>
        <taxon>Agaricomycotina</taxon>
        <taxon>Agaricomycetes</taxon>
        <taxon>Auriculariales</taxon>
        <taxon>Exidiaceae</taxon>
        <taxon>Exidia</taxon>
    </lineage>
</organism>
<proteinExistence type="predicted"/>
<dbReference type="AlphaFoldDB" id="A0A165HP56"/>
<dbReference type="EMBL" id="KV426011">
    <property type="protein sequence ID" value="KZV92258.1"/>
    <property type="molecule type" value="Genomic_DNA"/>
</dbReference>
<gene>
    <name evidence="1" type="ORF">EXIGLDRAFT_769126</name>
</gene>
<protein>
    <submittedName>
        <fullName evidence="1">Uncharacterized protein</fullName>
    </submittedName>
</protein>
<keyword evidence="2" id="KW-1185">Reference proteome</keyword>
<name>A0A165HP56_EXIGL</name>
<sequence length="220" mass="23868">MSARGRKRKVEELTDEEYNMLVALGDPNRAVAAPATPAKRIGLDMGKTPEIHATTGSVSTLVVEELLSCECPDARKGCHFKRILVVSLHKLLVLQSYTLFGGPKSSSELKHSPPTRQFVGVHISPGSKKATGKQAASRIRACASGNVSTAVAGQASRGWTSTSSSIARENCIKFVPKFRFANGRHRRSLTRDAAARRGTLHLWRLPLHLPQGRHSSLKGI</sequence>
<reference evidence="1 2" key="1">
    <citation type="journal article" date="2016" name="Mol. Biol. Evol.">
        <title>Comparative Genomics of Early-Diverging Mushroom-Forming Fungi Provides Insights into the Origins of Lignocellulose Decay Capabilities.</title>
        <authorList>
            <person name="Nagy L.G."/>
            <person name="Riley R."/>
            <person name="Tritt A."/>
            <person name="Adam C."/>
            <person name="Daum C."/>
            <person name="Floudas D."/>
            <person name="Sun H."/>
            <person name="Yadav J.S."/>
            <person name="Pangilinan J."/>
            <person name="Larsson K.H."/>
            <person name="Matsuura K."/>
            <person name="Barry K."/>
            <person name="Labutti K."/>
            <person name="Kuo R."/>
            <person name="Ohm R.A."/>
            <person name="Bhattacharya S.S."/>
            <person name="Shirouzu T."/>
            <person name="Yoshinaga Y."/>
            <person name="Martin F.M."/>
            <person name="Grigoriev I.V."/>
            <person name="Hibbett D.S."/>
        </authorList>
    </citation>
    <scope>NUCLEOTIDE SEQUENCE [LARGE SCALE GENOMIC DNA]</scope>
    <source>
        <strain evidence="1 2">HHB12029</strain>
    </source>
</reference>
<dbReference type="InParanoid" id="A0A165HP56"/>
<accession>A0A165HP56</accession>